<dbReference type="AlphaFoldDB" id="A0A9D2TB59"/>
<sequence length="328" mass="38307">MQDFRKKVKKRCRSILFFLLLLFLLSGTSKGITELSKRDDNLIQSRNKSIIKIQKEPEDTIDVLFLGDSLAYTSFSPMQMWSDHGFTSFVGSQAGQKIQESYSMLRTALEKQNPKVVVLETNVLFREMKGFDGIRDVLAEKGTYYFPVFRFHDIWKPLLMGTQYKEENFKGFMIRDIVSPYEGKDYMQENKEKHPISNLVQEYLQEIQNLCSEHGASLLLVSTPSPVNYNYKKYNALKEYGQENQLAYVDLNLKTEELGIDWKLDSLDKGDHLNLTGAMKVTAYIGNYLKNHYPLTDHREDSRYNAWEKEASQYREKAEKKMEVMKKK</sequence>
<evidence type="ECO:0000313" key="2">
    <source>
        <dbReference type="Proteomes" id="UP000823886"/>
    </source>
</evidence>
<accession>A0A9D2TB59</accession>
<dbReference type="EMBL" id="DWVZ01000041">
    <property type="protein sequence ID" value="HJC62636.1"/>
    <property type="molecule type" value="Genomic_DNA"/>
</dbReference>
<dbReference type="SUPFAM" id="SSF52266">
    <property type="entry name" value="SGNH hydrolase"/>
    <property type="match status" value="1"/>
</dbReference>
<dbReference type="Gene3D" id="3.40.50.1110">
    <property type="entry name" value="SGNH hydrolase"/>
    <property type="match status" value="1"/>
</dbReference>
<keyword evidence="1" id="KW-0378">Hydrolase</keyword>
<reference evidence="1" key="2">
    <citation type="submission" date="2021-04" db="EMBL/GenBank/DDBJ databases">
        <authorList>
            <person name="Gilroy R."/>
        </authorList>
    </citation>
    <scope>NUCLEOTIDE SEQUENCE</scope>
    <source>
        <strain evidence="1">ChiBcec2-3848</strain>
    </source>
</reference>
<protein>
    <submittedName>
        <fullName evidence="1">SGNH/GDSL hydrolase family protein</fullName>
    </submittedName>
</protein>
<evidence type="ECO:0000313" key="1">
    <source>
        <dbReference type="EMBL" id="HJC62636.1"/>
    </source>
</evidence>
<dbReference type="GO" id="GO:0016787">
    <property type="term" value="F:hydrolase activity"/>
    <property type="evidence" value="ECO:0007669"/>
    <property type="project" value="UniProtKB-KW"/>
</dbReference>
<name>A0A9D2TB59_9FIRM</name>
<gene>
    <name evidence="1" type="ORF">H9753_03325</name>
</gene>
<proteinExistence type="predicted"/>
<dbReference type="InterPro" id="IPR036514">
    <property type="entry name" value="SGNH_hydro_sf"/>
</dbReference>
<dbReference type="Proteomes" id="UP000823886">
    <property type="component" value="Unassembled WGS sequence"/>
</dbReference>
<organism evidence="1 2">
    <name type="scientific">Candidatus Blautia merdavium</name>
    <dbReference type="NCBI Taxonomy" id="2838494"/>
    <lineage>
        <taxon>Bacteria</taxon>
        <taxon>Bacillati</taxon>
        <taxon>Bacillota</taxon>
        <taxon>Clostridia</taxon>
        <taxon>Lachnospirales</taxon>
        <taxon>Lachnospiraceae</taxon>
        <taxon>Blautia</taxon>
    </lineage>
</organism>
<reference evidence="1" key="1">
    <citation type="journal article" date="2021" name="PeerJ">
        <title>Extensive microbial diversity within the chicken gut microbiome revealed by metagenomics and culture.</title>
        <authorList>
            <person name="Gilroy R."/>
            <person name="Ravi A."/>
            <person name="Getino M."/>
            <person name="Pursley I."/>
            <person name="Horton D.L."/>
            <person name="Alikhan N.F."/>
            <person name="Baker D."/>
            <person name="Gharbi K."/>
            <person name="Hall N."/>
            <person name="Watson M."/>
            <person name="Adriaenssens E.M."/>
            <person name="Foster-Nyarko E."/>
            <person name="Jarju S."/>
            <person name="Secka A."/>
            <person name="Antonio M."/>
            <person name="Oren A."/>
            <person name="Chaudhuri R.R."/>
            <person name="La Ragione R."/>
            <person name="Hildebrand F."/>
            <person name="Pallen M.J."/>
        </authorList>
    </citation>
    <scope>NUCLEOTIDE SEQUENCE</scope>
    <source>
        <strain evidence="1">ChiBcec2-3848</strain>
    </source>
</reference>
<comment type="caution">
    <text evidence="1">The sequence shown here is derived from an EMBL/GenBank/DDBJ whole genome shotgun (WGS) entry which is preliminary data.</text>
</comment>